<evidence type="ECO:0000256" key="5">
    <source>
        <dbReference type="ARBA" id="ARBA00023136"/>
    </source>
</evidence>
<dbReference type="OrthoDB" id="3648309at2759"/>
<feature type="region of interest" description="Disordered" evidence="6">
    <location>
        <begin position="1"/>
        <end position="75"/>
    </location>
</feature>
<evidence type="ECO:0000256" key="6">
    <source>
        <dbReference type="SAM" id="MobiDB-lite"/>
    </source>
</evidence>
<evidence type="ECO:0000313" key="9">
    <source>
        <dbReference type="Proteomes" id="UP000646827"/>
    </source>
</evidence>
<evidence type="ECO:0000256" key="7">
    <source>
        <dbReference type="SAM" id="Phobius"/>
    </source>
</evidence>
<reference evidence="8 9" key="1">
    <citation type="submission" date="2020-12" db="EMBL/GenBank/DDBJ databases">
        <title>Metabolic potential, ecology and presence of endohyphal bacteria is reflected in genomic diversity of Mucoromycotina.</title>
        <authorList>
            <person name="Muszewska A."/>
            <person name="Okrasinska A."/>
            <person name="Steczkiewicz K."/>
            <person name="Drgas O."/>
            <person name="Orlowska M."/>
            <person name="Perlinska-Lenart U."/>
            <person name="Aleksandrzak-Piekarczyk T."/>
            <person name="Szatraj K."/>
            <person name="Zielenkiewicz U."/>
            <person name="Pilsyk S."/>
            <person name="Malc E."/>
            <person name="Mieczkowski P."/>
            <person name="Kruszewska J.S."/>
            <person name="Biernat P."/>
            <person name="Pawlowska J."/>
        </authorList>
    </citation>
    <scope>NUCLEOTIDE SEQUENCE [LARGE SCALE GENOMIC DNA]</scope>
    <source>
        <strain evidence="8 9">CBS 142.35</strain>
    </source>
</reference>
<evidence type="ECO:0000313" key="8">
    <source>
        <dbReference type="EMBL" id="KAG2223688.1"/>
    </source>
</evidence>
<feature type="compositionally biased region" description="Polar residues" evidence="6">
    <location>
        <begin position="28"/>
        <end position="42"/>
    </location>
</feature>
<feature type="transmembrane region" description="Helical" evidence="7">
    <location>
        <begin position="215"/>
        <end position="233"/>
    </location>
</feature>
<sequence>MAKPMLGTSEWTFGAENPDEMERGEGSGYQQRHSSATESTIRSPMPIRPTQDANGKLTVPNSRSTTPPSLSPPPFIGGGGRVGGPGMEGANAWEWLTRSASPLVNGQSDRRPLTMGNPAVLGLWSFAMVTILLAAYNLFLPHKPNHIIFPTALLFGGIAQYIAGFLDLFYGGTFSGTILVSYGAFWAGSGMMMLPSAASTLDSYETAWDLAQANAIYHFFWSFYTVMLLGISIKIKSGTFILSWCLFWVFVTLFLSAIYYITDVSAVLRVSGVSAFLAALGAYYSGIAAIMEEQKVKLPVGKYRWNKRPHKKHHHH</sequence>
<dbReference type="InterPro" id="IPR000791">
    <property type="entry name" value="Gpr1/Fun34/SatP-like"/>
</dbReference>
<feature type="transmembrane region" description="Helical" evidence="7">
    <location>
        <begin position="146"/>
        <end position="170"/>
    </location>
</feature>
<evidence type="ECO:0000256" key="2">
    <source>
        <dbReference type="ARBA" id="ARBA00005587"/>
    </source>
</evidence>
<feature type="transmembrane region" description="Helical" evidence="7">
    <location>
        <begin position="267"/>
        <end position="290"/>
    </location>
</feature>
<gene>
    <name evidence="8" type="ORF">INT45_007266</name>
</gene>
<proteinExistence type="inferred from homology"/>
<dbReference type="Pfam" id="PF01184">
    <property type="entry name" value="Gpr1_Fun34_YaaH"/>
    <property type="match status" value="1"/>
</dbReference>
<protein>
    <submittedName>
        <fullName evidence="8">Uncharacterized protein</fullName>
    </submittedName>
</protein>
<keyword evidence="9" id="KW-1185">Reference proteome</keyword>
<dbReference type="NCBIfam" id="NF038013">
    <property type="entry name" value="AceTr_1"/>
    <property type="match status" value="1"/>
</dbReference>
<evidence type="ECO:0000256" key="3">
    <source>
        <dbReference type="ARBA" id="ARBA00022692"/>
    </source>
</evidence>
<keyword evidence="3 7" id="KW-0812">Transmembrane</keyword>
<dbReference type="GO" id="GO:0005886">
    <property type="term" value="C:plasma membrane"/>
    <property type="evidence" value="ECO:0007669"/>
    <property type="project" value="TreeGrafter"/>
</dbReference>
<dbReference type="EMBL" id="JAEPRB010000056">
    <property type="protein sequence ID" value="KAG2223688.1"/>
    <property type="molecule type" value="Genomic_DNA"/>
</dbReference>
<evidence type="ECO:0000256" key="4">
    <source>
        <dbReference type="ARBA" id="ARBA00022989"/>
    </source>
</evidence>
<feature type="transmembrane region" description="Helical" evidence="7">
    <location>
        <begin position="119"/>
        <end position="140"/>
    </location>
</feature>
<evidence type="ECO:0000256" key="1">
    <source>
        <dbReference type="ARBA" id="ARBA00004141"/>
    </source>
</evidence>
<comment type="similarity">
    <text evidence="2">Belongs to the acetate uptake transporter (AceTr) (TC 2.A.96) family.</text>
</comment>
<name>A0A8H7VP61_9FUNG</name>
<dbReference type="Proteomes" id="UP000646827">
    <property type="component" value="Unassembled WGS sequence"/>
</dbReference>
<dbReference type="AlphaFoldDB" id="A0A8H7VP61"/>
<comment type="caution">
    <text evidence="8">The sequence shown here is derived from an EMBL/GenBank/DDBJ whole genome shotgun (WGS) entry which is preliminary data.</text>
</comment>
<comment type="subcellular location">
    <subcellularLocation>
        <location evidence="1">Membrane</location>
        <topology evidence="1">Multi-pass membrane protein</topology>
    </subcellularLocation>
</comment>
<keyword evidence="4 7" id="KW-1133">Transmembrane helix</keyword>
<accession>A0A8H7VP61</accession>
<feature type="transmembrane region" description="Helical" evidence="7">
    <location>
        <begin position="177"/>
        <end position="195"/>
    </location>
</feature>
<keyword evidence="5 7" id="KW-0472">Membrane</keyword>
<feature type="transmembrane region" description="Helical" evidence="7">
    <location>
        <begin position="240"/>
        <end position="261"/>
    </location>
</feature>
<dbReference type="PANTHER" id="PTHR31123">
    <property type="entry name" value="ACCUMULATION OF DYADS PROTEIN 2-RELATED"/>
    <property type="match status" value="1"/>
</dbReference>
<dbReference type="PANTHER" id="PTHR31123:SF1">
    <property type="entry name" value="ACCUMULATION OF DYADS PROTEIN 2-RELATED"/>
    <property type="match status" value="1"/>
</dbReference>
<organism evidence="8 9">
    <name type="scientific">Circinella minor</name>
    <dbReference type="NCBI Taxonomy" id="1195481"/>
    <lineage>
        <taxon>Eukaryota</taxon>
        <taxon>Fungi</taxon>
        <taxon>Fungi incertae sedis</taxon>
        <taxon>Mucoromycota</taxon>
        <taxon>Mucoromycotina</taxon>
        <taxon>Mucoromycetes</taxon>
        <taxon>Mucorales</taxon>
        <taxon>Lichtheimiaceae</taxon>
        <taxon>Circinella</taxon>
    </lineage>
</organism>
<dbReference type="GO" id="GO:0015123">
    <property type="term" value="F:acetate transmembrane transporter activity"/>
    <property type="evidence" value="ECO:0007669"/>
    <property type="project" value="TreeGrafter"/>
</dbReference>
<dbReference type="InterPro" id="IPR051633">
    <property type="entry name" value="AceTr"/>
</dbReference>